<dbReference type="Gene3D" id="1.25.40.10">
    <property type="entry name" value="Tetratricopeptide repeat domain"/>
    <property type="match status" value="1"/>
</dbReference>
<dbReference type="PROSITE" id="PS51203">
    <property type="entry name" value="CS"/>
    <property type="match status" value="1"/>
</dbReference>
<name>A0A8B9JUT7_ASTMX</name>
<dbReference type="InterPro" id="IPR008978">
    <property type="entry name" value="HSP20-like_chaperone"/>
</dbReference>
<dbReference type="SUPFAM" id="SSF48452">
    <property type="entry name" value="TPR-like"/>
    <property type="match status" value="1"/>
</dbReference>
<dbReference type="InterPro" id="IPR007699">
    <property type="entry name" value="SGS_dom"/>
</dbReference>
<protein>
    <submittedName>
        <fullName evidence="4">SGT1 homolog, MIS12 kinetochore complex assembly cochaperone</fullName>
    </submittedName>
</protein>
<dbReference type="InterPro" id="IPR044563">
    <property type="entry name" value="Sgt1-like"/>
</dbReference>
<dbReference type="SUPFAM" id="SSF49764">
    <property type="entry name" value="HSP20-like chaperones"/>
    <property type="match status" value="1"/>
</dbReference>
<dbReference type="FunFam" id="2.60.40.790:FF:000012">
    <property type="entry name" value="SGT1 homolog, MIS12 kinetochore complex assembly cochaperone"/>
    <property type="match status" value="1"/>
</dbReference>
<dbReference type="SMART" id="SM00028">
    <property type="entry name" value="TPR"/>
    <property type="match status" value="2"/>
</dbReference>
<reference evidence="4" key="1">
    <citation type="submission" date="2025-08" db="UniProtKB">
        <authorList>
            <consortium name="Ensembl"/>
        </authorList>
    </citation>
    <scope>IDENTIFICATION</scope>
</reference>
<dbReference type="OMA" id="WIKKCEE"/>
<evidence type="ECO:0000259" key="2">
    <source>
        <dbReference type="PROSITE" id="PS51048"/>
    </source>
</evidence>
<dbReference type="InterPro" id="IPR011990">
    <property type="entry name" value="TPR-like_helical_dom_sf"/>
</dbReference>
<dbReference type="AlphaFoldDB" id="A0A8B9JUT7"/>
<dbReference type="FunFam" id="1.25.40.10:FF:000737">
    <property type="entry name" value="SGT1 homolog, MIS12 kinetochore complex assembly cochaperone"/>
    <property type="match status" value="1"/>
</dbReference>
<accession>A0A8B9JUT7</accession>
<feature type="domain" description="CS" evidence="3">
    <location>
        <begin position="131"/>
        <end position="220"/>
    </location>
</feature>
<sequence>MASDRSFTDSFIDEDPKRALQELNVALGDTADNAEWLCQRSYAHILLQDYNRAVDDSKKAQQLQPGMATAFLRKGIAEYHLNNISEAQQTFTAGKALDDSNEAFVTWMKLCEEKMTQRQNGTATSQQTAAAPHVKHDWYQTESQVTVTIMVKNAKKEDVAVTFGEKELRAEMKLPSGEDYCLHIHLLHPVVPEQSTLKILSTKVEIKMKKTEAIRWEKLEGEGTLPSVKHFAPSPNQYPSSSHYTRNWDKLVGDIKEEEKSEKQEGDAALNSLFQQIYSDGSDEVKRAMNKSFMESGGTVLSTNWLDVGKRKVDVNPPDDMEWKQY</sequence>
<dbReference type="GO" id="GO:0051087">
    <property type="term" value="F:protein-folding chaperone binding"/>
    <property type="evidence" value="ECO:0007669"/>
    <property type="project" value="InterPro"/>
</dbReference>
<dbReference type="Gene3D" id="2.60.40.790">
    <property type="match status" value="1"/>
</dbReference>
<dbReference type="CDD" id="cd06489">
    <property type="entry name" value="p23_CS_hSgt1_like"/>
    <property type="match status" value="1"/>
</dbReference>
<proteinExistence type="inferred from homology"/>
<dbReference type="Ensembl" id="ENSAMXT00005028847.1">
    <property type="protein sequence ID" value="ENSAMXP00005026190.1"/>
    <property type="gene ID" value="ENSAMXG00005013238.1"/>
</dbReference>
<dbReference type="GeneID" id="103032285"/>
<dbReference type="Pfam" id="PF05002">
    <property type="entry name" value="SGS"/>
    <property type="match status" value="1"/>
</dbReference>
<dbReference type="GO" id="GO:0005737">
    <property type="term" value="C:cytoplasm"/>
    <property type="evidence" value="ECO:0007669"/>
    <property type="project" value="UniProtKB-ARBA"/>
</dbReference>
<dbReference type="Proteomes" id="UP000694621">
    <property type="component" value="Unplaced"/>
</dbReference>
<evidence type="ECO:0000313" key="4">
    <source>
        <dbReference type="Ensembl" id="ENSAMXP00005026190.1"/>
    </source>
</evidence>
<feature type="domain" description="SGS" evidence="2">
    <location>
        <begin position="237"/>
        <end position="326"/>
    </location>
</feature>
<comment type="similarity">
    <text evidence="1">Belongs to the SGT1 family.</text>
</comment>
<dbReference type="InterPro" id="IPR007052">
    <property type="entry name" value="CS_dom"/>
</dbReference>
<dbReference type="Pfam" id="PF04969">
    <property type="entry name" value="CS"/>
    <property type="match status" value="1"/>
</dbReference>
<dbReference type="PANTHER" id="PTHR45862">
    <property type="entry name" value="PROTEIN SGT1 HOMOLOG"/>
    <property type="match status" value="1"/>
</dbReference>
<dbReference type="PROSITE" id="PS51048">
    <property type="entry name" value="SGS"/>
    <property type="match status" value="1"/>
</dbReference>
<organism evidence="4 5">
    <name type="scientific">Astyanax mexicanus</name>
    <name type="common">Blind cave fish</name>
    <name type="synonym">Astyanax fasciatus mexicanus</name>
    <dbReference type="NCBI Taxonomy" id="7994"/>
    <lineage>
        <taxon>Eukaryota</taxon>
        <taxon>Metazoa</taxon>
        <taxon>Chordata</taxon>
        <taxon>Craniata</taxon>
        <taxon>Vertebrata</taxon>
        <taxon>Euteleostomi</taxon>
        <taxon>Actinopterygii</taxon>
        <taxon>Neopterygii</taxon>
        <taxon>Teleostei</taxon>
        <taxon>Ostariophysi</taxon>
        <taxon>Characiformes</taxon>
        <taxon>Characoidei</taxon>
        <taxon>Acestrorhamphidae</taxon>
        <taxon>Acestrorhamphinae</taxon>
        <taxon>Astyanax</taxon>
    </lineage>
</organism>
<evidence type="ECO:0000313" key="5">
    <source>
        <dbReference type="Proteomes" id="UP000694621"/>
    </source>
</evidence>
<evidence type="ECO:0000256" key="1">
    <source>
        <dbReference type="ARBA" id="ARBA00008509"/>
    </source>
</evidence>
<evidence type="ECO:0000259" key="3">
    <source>
        <dbReference type="PROSITE" id="PS51203"/>
    </source>
</evidence>
<dbReference type="InterPro" id="IPR019734">
    <property type="entry name" value="TPR_rpt"/>
</dbReference>
<dbReference type="KEGG" id="amex:103032285"/>
<dbReference type="CTD" id="10910"/>